<dbReference type="Pfam" id="PF07460">
    <property type="entry name" value="NUMOD3"/>
    <property type="match status" value="2"/>
</dbReference>
<dbReference type="Pfam" id="PF01541">
    <property type="entry name" value="GIY-YIG"/>
    <property type="match status" value="1"/>
</dbReference>
<comment type="similarity">
    <text evidence="1">To endonucleases of group I introns of fungi and phage.</text>
</comment>
<dbReference type="Proteomes" id="UP000246715">
    <property type="component" value="Segment"/>
</dbReference>
<dbReference type="Gene3D" id="1.10.10.10">
    <property type="entry name" value="Winged helix-like DNA-binding domain superfamily/Winged helix DNA-binding domain"/>
    <property type="match status" value="1"/>
</dbReference>
<evidence type="ECO:0000256" key="3">
    <source>
        <dbReference type="ARBA" id="ARBA00022759"/>
    </source>
</evidence>
<reference evidence="7 8" key="1">
    <citation type="journal article" date="2007" name="Virology">
        <title>Sequence and annotation of the 314-kb MT325 and the 321-kb FR483 viruses that infect Chlorella Pbi.</title>
        <authorList>
            <person name="Fitzgerald L.A."/>
            <person name="Graves M.V."/>
            <person name="Li X."/>
            <person name="Feldblyum T."/>
            <person name="Hartigan J."/>
            <person name="Van Etten J.L."/>
        </authorList>
    </citation>
    <scope>NUCLEOTIDE SEQUENCE [LARGE SCALE GENOMIC DNA]</scope>
    <source>
        <strain evidence="7 8">MT325</strain>
    </source>
</reference>
<dbReference type="SMART" id="SM00496">
    <property type="entry name" value="IENR2"/>
    <property type="match status" value="4"/>
</dbReference>
<dbReference type="EMBL" id="DQ491001">
    <property type="protein sequence ID" value="ABT14056.1"/>
    <property type="molecule type" value="Genomic_DNA"/>
</dbReference>
<evidence type="ECO:0000313" key="8">
    <source>
        <dbReference type="Proteomes" id="UP000246715"/>
    </source>
</evidence>
<dbReference type="InterPro" id="IPR035901">
    <property type="entry name" value="GIY-YIG_endonuc_sf"/>
</dbReference>
<dbReference type="InterPro" id="IPR006350">
    <property type="entry name" value="Intron_endoG1"/>
</dbReference>
<feature type="domain" description="Nuclease associated modular" evidence="6">
    <location>
        <begin position="142"/>
        <end position="158"/>
    </location>
</feature>
<dbReference type="SMART" id="SM00465">
    <property type="entry name" value="GIYc"/>
    <property type="match status" value="1"/>
</dbReference>
<proteinExistence type="predicted"/>
<evidence type="ECO:0000256" key="2">
    <source>
        <dbReference type="ARBA" id="ARBA00022722"/>
    </source>
</evidence>
<keyword evidence="2" id="KW-0540">Nuclease</keyword>
<evidence type="ECO:0000256" key="1">
    <source>
        <dbReference type="ARBA" id="ARBA00010045"/>
    </source>
</evidence>
<dbReference type="GO" id="GO:0016787">
    <property type="term" value="F:hydrolase activity"/>
    <property type="evidence" value="ECO:0007669"/>
    <property type="project" value="UniProtKB-KW"/>
</dbReference>
<dbReference type="InterPro" id="IPR010896">
    <property type="entry name" value="NUMOD1"/>
</dbReference>
<dbReference type="InterPro" id="IPR003647">
    <property type="entry name" value="Intron_nuc_1_rpt"/>
</dbReference>
<sequence>MGFIYKLTYKKSRKAYIGQTIRPIEERLKEHQLESSKCKAISGAIKKHGWDNFDAEWYEIPDDELNFYEEMLVALLGTIAPYGYNLQEGGGNGKHSEESKQKMSEAMTGEKNHMYGRTGEKSPNYGKTLGEETKKKISEAMTGKTHTNETRQKMSKARIGEKHHFYGKTLSDENKQKLSEANTGEKNPMSKKVYQYTLDGAYVGDFASSGEAARALGRKDGTSISSCARGDCKTAYGFKWSREKL</sequence>
<keyword evidence="3" id="KW-0255">Endonuclease</keyword>
<dbReference type="InterPro" id="IPR000305">
    <property type="entry name" value="GIY-YIG_endonuc"/>
</dbReference>
<evidence type="ECO:0000259" key="6">
    <source>
        <dbReference type="SMART" id="SM00496"/>
    </source>
</evidence>
<dbReference type="Gene3D" id="3.40.1440.10">
    <property type="entry name" value="GIY-YIG endonuclease"/>
    <property type="match status" value="1"/>
</dbReference>
<gene>
    <name evidence="7" type="primary">M502L</name>
    <name evidence="7" type="ORF">MT325_M502L</name>
</gene>
<evidence type="ECO:0000256" key="4">
    <source>
        <dbReference type="ARBA" id="ARBA00022801"/>
    </source>
</evidence>
<dbReference type="InterPro" id="IPR036388">
    <property type="entry name" value="WH-like_DNA-bd_sf"/>
</dbReference>
<evidence type="ECO:0000259" key="5">
    <source>
        <dbReference type="SMART" id="SM00465"/>
    </source>
</evidence>
<dbReference type="NCBIfam" id="TIGR01453">
    <property type="entry name" value="grpIintron_endo"/>
    <property type="match status" value="1"/>
</dbReference>
<dbReference type="CDD" id="cd10443">
    <property type="entry name" value="GIY-YIG_HE_Tlr8p_PBC-V_like"/>
    <property type="match status" value="1"/>
</dbReference>
<feature type="domain" description="Nuclease associated modular" evidence="6">
    <location>
        <begin position="166"/>
        <end position="182"/>
    </location>
</feature>
<organismHost>
    <name type="scientific">Paramecium bursaria</name>
    <dbReference type="NCBI Taxonomy" id="74790"/>
</organismHost>
<dbReference type="SMART" id="SM00497">
    <property type="entry name" value="IENR1"/>
    <property type="match status" value="1"/>
</dbReference>
<accession>A7IUN2</accession>
<dbReference type="GO" id="GO:0004519">
    <property type="term" value="F:endonuclease activity"/>
    <property type="evidence" value="ECO:0007669"/>
    <property type="project" value="UniProtKB-KW"/>
</dbReference>
<dbReference type="Pfam" id="PF07453">
    <property type="entry name" value="NUMOD1"/>
    <property type="match status" value="1"/>
</dbReference>
<dbReference type="InterPro" id="IPR003611">
    <property type="entry name" value="NUMOD3"/>
</dbReference>
<feature type="domain" description="GIY-YIG" evidence="5">
    <location>
        <begin position="1"/>
        <end position="90"/>
    </location>
</feature>
<dbReference type="GO" id="GO:0003677">
    <property type="term" value="F:DNA binding"/>
    <property type="evidence" value="ECO:0007669"/>
    <property type="project" value="InterPro"/>
</dbReference>
<feature type="domain" description="Nuclease associated modular" evidence="6">
    <location>
        <begin position="125"/>
        <end position="141"/>
    </location>
</feature>
<name>A7IUN2_PBCVM</name>
<organism evidence="7 8">
    <name type="scientific">Paramecium bursaria Chlorella virus MT325</name>
    <name type="common">PBCV-MT325</name>
    <dbReference type="NCBI Taxonomy" id="346932"/>
    <lineage>
        <taxon>Viruses</taxon>
        <taxon>Varidnaviria</taxon>
        <taxon>Bamfordvirae</taxon>
        <taxon>Nucleocytoviricota</taxon>
        <taxon>Megaviricetes</taxon>
        <taxon>Algavirales</taxon>
        <taxon>Phycodnaviridae</taxon>
        <taxon>Chlorovirus</taxon>
        <taxon>Chlorovirus conductrix</taxon>
        <taxon>Paramecium bursaria Chlorella virus A1</taxon>
    </lineage>
</organism>
<evidence type="ECO:0000313" key="7">
    <source>
        <dbReference type="EMBL" id="ABT14056.1"/>
    </source>
</evidence>
<keyword evidence="4" id="KW-0378">Hydrolase</keyword>
<dbReference type="SUPFAM" id="SSF64496">
    <property type="entry name" value="DNA-binding domain of intron-encoded endonucleases"/>
    <property type="match status" value="2"/>
</dbReference>
<feature type="domain" description="Nuclease associated modular" evidence="6">
    <location>
        <begin position="91"/>
        <end position="107"/>
    </location>
</feature>
<protein>
    <submittedName>
        <fullName evidence="7">Uncharacterized protein M502L</fullName>
    </submittedName>
</protein>
<dbReference type="SUPFAM" id="SSF82771">
    <property type="entry name" value="GIY-YIG endonuclease"/>
    <property type="match status" value="1"/>
</dbReference>